<evidence type="ECO:0000256" key="2">
    <source>
        <dbReference type="SAM" id="Phobius"/>
    </source>
</evidence>
<dbReference type="EMBL" id="CP015439">
    <property type="protein sequence ID" value="ANB62090.1"/>
    <property type="molecule type" value="Genomic_DNA"/>
</dbReference>
<feature type="transmembrane region" description="Helical" evidence="2">
    <location>
        <begin position="18"/>
        <end position="39"/>
    </location>
</feature>
<dbReference type="Pfam" id="PF06103">
    <property type="entry name" value="DUF948"/>
    <property type="match status" value="1"/>
</dbReference>
<sequence>MSNNRLGCSIEGGEEVNIILYLSVALIAVAFFLLVIYLIKTLKTVQGTLQSLTKTIEGMEKQIQAIGTETAQLLHKTNAVVDDVQKKVESINVLFEAVKQIGSTVQTFNDALVKKWTANEQKLVQAFQWSNAFLEIWGKWKEKKKRKAKEGVEDGKK</sequence>
<geneLocation type="plasmid" evidence="4">
    <name>pdsm15939_1</name>
</geneLocation>
<evidence type="ECO:0000313" key="4">
    <source>
        <dbReference type="Proteomes" id="UP000076865"/>
    </source>
</evidence>
<keyword evidence="3" id="KW-0614">Plasmid</keyword>
<dbReference type="PANTHER" id="PTHR40070">
    <property type="entry name" value="UPF0478 PROTEIN YTXG"/>
    <property type="match status" value="1"/>
</dbReference>
<keyword evidence="4" id="KW-1185">Reference proteome</keyword>
<keyword evidence="2" id="KW-0472">Membrane</keyword>
<gene>
    <name evidence="3" type="ORF">GFC30_3105</name>
</gene>
<organism evidence="3 4">
    <name type="scientific">Anoxybacteroides amylolyticum</name>
    <dbReference type="NCBI Taxonomy" id="294699"/>
    <lineage>
        <taxon>Bacteria</taxon>
        <taxon>Bacillati</taxon>
        <taxon>Bacillota</taxon>
        <taxon>Bacilli</taxon>
        <taxon>Bacillales</taxon>
        <taxon>Anoxybacillaceae</taxon>
        <taxon>Anoxybacteroides</taxon>
    </lineage>
</organism>
<keyword evidence="1" id="KW-0175">Coiled coil</keyword>
<evidence type="ECO:0000313" key="3">
    <source>
        <dbReference type="EMBL" id="ANB62090.1"/>
    </source>
</evidence>
<proteinExistence type="predicted"/>
<evidence type="ECO:0008006" key="5">
    <source>
        <dbReference type="Google" id="ProtNLM"/>
    </source>
</evidence>
<name>A0A167TS00_9BACL</name>
<dbReference type="Proteomes" id="UP000076865">
    <property type="component" value="Plasmid pDSM15939_1"/>
</dbReference>
<protein>
    <recommendedName>
        <fullName evidence="5">General stress protein</fullName>
    </recommendedName>
</protein>
<accession>A0A167TS00</accession>
<feature type="coiled-coil region" evidence="1">
    <location>
        <begin position="42"/>
        <end position="69"/>
    </location>
</feature>
<reference evidence="3 4" key="1">
    <citation type="journal article" date="2006" name="Syst. Appl. Microbiol.">
        <title>Anoxybacillus amylolyticus sp. nov., a thermophilic amylase producing bacterium isolated from Mount Rittmann (Antarctica).</title>
        <authorList>
            <person name="Poli A."/>
            <person name="Esposito E."/>
            <person name="Lama L."/>
            <person name="Orlando P."/>
            <person name="Nicolaus G."/>
            <person name="de Appolonia F."/>
            <person name="Gambacorta A."/>
            <person name="Nicolaus B."/>
        </authorList>
    </citation>
    <scope>NUCLEOTIDE SEQUENCE [LARGE SCALE GENOMIC DNA]</scope>
    <source>
        <strain evidence="3 4">DSM 15939</strain>
        <plasmid evidence="4">Plasmid pdsm15939_1</plasmid>
    </source>
</reference>
<dbReference type="InterPro" id="IPR009293">
    <property type="entry name" value="UPF0478"/>
</dbReference>
<evidence type="ECO:0000256" key="1">
    <source>
        <dbReference type="SAM" id="Coils"/>
    </source>
</evidence>
<dbReference type="PANTHER" id="PTHR40070:SF1">
    <property type="entry name" value="UPF0478 PROTEIN YTXG"/>
    <property type="match status" value="1"/>
</dbReference>
<dbReference type="PATRIC" id="fig|294699.3.peg.3209"/>
<dbReference type="AlphaFoldDB" id="A0A167TS00"/>
<dbReference type="KEGG" id="aamy:GFC30_3105"/>
<keyword evidence="2" id="KW-1133">Transmembrane helix</keyword>
<keyword evidence="2" id="KW-0812">Transmembrane</keyword>